<dbReference type="InterPro" id="IPR000160">
    <property type="entry name" value="GGDEF_dom"/>
</dbReference>
<dbReference type="EMBL" id="CP019697">
    <property type="protein sequence ID" value="AQS51467.1"/>
    <property type="molecule type" value="Genomic_DNA"/>
</dbReference>
<evidence type="ECO:0000256" key="8">
    <source>
        <dbReference type="SAM" id="Phobius"/>
    </source>
</evidence>
<accession>A0A1U9K0B1</accession>
<keyword evidence="4 8" id="KW-0812">Transmembrane</keyword>
<dbReference type="GO" id="GO:0043709">
    <property type="term" value="P:cell adhesion involved in single-species biofilm formation"/>
    <property type="evidence" value="ECO:0007669"/>
    <property type="project" value="TreeGrafter"/>
</dbReference>
<dbReference type="FunFam" id="3.30.70.270:FF:000001">
    <property type="entry name" value="Diguanylate cyclase domain protein"/>
    <property type="match status" value="1"/>
</dbReference>
<dbReference type="PANTHER" id="PTHR45138:SF9">
    <property type="entry name" value="DIGUANYLATE CYCLASE DGCM-RELATED"/>
    <property type="match status" value="1"/>
</dbReference>
<dbReference type="CDD" id="cd18773">
    <property type="entry name" value="PDC1_HK_sensor"/>
    <property type="match status" value="1"/>
</dbReference>
<dbReference type="InterPro" id="IPR029787">
    <property type="entry name" value="Nucleotide_cyclase"/>
</dbReference>
<dbReference type="Pfam" id="PF02743">
    <property type="entry name" value="dCache_1"/>
    <property type="match status" value="1"/>
</dbReference>
<gene>
    <name evidence="10" type="ORF">PAEH1_07685</name>
</gene>
<evidence type="ECO:0000313" key="10">
    <source>
        <dbReference type="EMBL" id="AQS51467.1"/>
    </source>
</evidence>
<comment type="subcellular location">
    <subcellularLocation>
        <location evidence="1">Cell membrane</location>
        <topology evidence="1">Multi-pass membrane protein</topology>
    </subcellularLocation>
</comment>
<evidence type="ECO:0000256" key="7">
    <source>
        <dbReference type="ARBA" id="ARBA00034247"/>
    </source>
</evidence>
<dbReference type="InterPro" id="IPR050469">
    <property type="entry name" value="Diguanylate_Cyclase"/>
</dbReference>
<keyword evidence="3" id="KW-1003">Cell membrane</keyword>
<dbReference type="PANTHER" id="PTHR45138">
    <property type="entry name" value="REGULATORY COMPONENTS OF SENSORY TRANSDUCTION SYSTEM"/>
    <property type="match status" value="1"/>
</dbReference>
<proteinExistence type="predicted"/>
<dbReference type="SMART" id="SM00267">
    <property type="entry name" value="GGDEF"/>
    <property type="match status" value="1"/>
</dbReference>
<comment type="catalytic activity">
    <reaction evidence="7">
        <text>2 GTP = 3',3'-c-di-GMP + 2 diphosphate</text>
        <dbReference type="Rhea" id="RHEA:24898"/>
        <dbReference type="ChEBI" id="CHEBI:33019"/>
        <dbReference type="ChEBI" id="CHEBI:37565"/>
        <dbReference type="ChEBI" id="CHEBI:58805"/>
        <dbReference type="EC" id="2.7.7.65"/>
    </reaction>
</comment>
<dbReference type="SUPFAM" id="SSF55073">
    <property type="entry name" value="Nucleotide cyclase"/>
    <property type="match status" value="1"/>
</dbReference>
<organism evidence="10 11">
    <name type="scientific">Paenalcaligenes hominis</name>
    <dbReference type="NCBI Taxonomy" id="643674"/>
    <lineage>
        <taxon>Bacteria</taxon>
        <taxon>Pseudomonadati</taxon>
        <taxon>Pseudomonadota</taxon>
        <taxon>Betaproteobacteria</taxon>
        <taxon>Burkholderiales</taxon>
        <taxon>Alcaligenaceae</taxon>
        <taxon>Paenalcaligenes</taxon>
    </lineage>
</organism>
<evidence type="ECO:0000256" key="3">
    <source>
        <dbReference type="ARBA" id="ARBA00022475"/>
    </source>
</evidence>
<dbReference type="InterPro" id="IPR043128">
    <property type="entry name" value="Rev_trsase/Diguanyl_cyclase"/>
</dbReference>
<dbReference type="AlphaFoldDB" id="A0A1U9K0B1"/>
<evidence type="ECO:0000256" key="6">
    <source>
        <dbReference type="ARBA" id="ARBA00023136"/>
    </source>
</evidence>
<dbReference type="STRING" id="643674.PAEH1_07685"/>
<keyword evidence="5 8" id="KW-1133">Transmembrane helix</keyword>
<dbReference type="Pfam" id="PF00990">
    <property type="entry name" value="GGDEF"/>
    <property type="match status" value="1"/>
</dbReference>
<sequence length="518" mass="58147">MPFLVRSNLRQLIIVLAFLSALISVLNMFLVGSKVQKEALIHSTLENNQAYATKLAASATLFLDRAQSELKYSADQLGKKWLNPKFLKQEAQRLAEQSNAFNSVIIANDDGLIRATSHNVIELANQTINSIGMQASLLSRKPVITTPYESTLNKLIITISSPIFDSKGTYLGFVAAAIHLKDNYLLKNILGIHYQKDDSFTYVVDSQKRFLYHPNEKLIGQVAKNPLIDNFFAEKNGKQMFVNSQGKEMLGGFAFIPVANWLVLSQRPLKSAIQAHEGLMLKVFVKSLPTTLTVLIVIWVLAWLISNPLRQLATQAKNMKQTVTVNRVEKINTWYFEANELKKAFLMGLRSVHEQVGQLRIDTRTDMLTGLNNRRALEAIIHHLTTEETPFSLVAVDIDHFKKVNDTYGHQAGDQVLKELATLMRSNARSNDYCIRLGGEEFLILLPHCGLDEAYAIAERLRLMVEEHVFPNINQLSISCGVAAWPLHGQSTETVFRVADEMLYAAKQSGRNQVRVAA</sequence>
<dbReference type="NCBIfam" id="TIGR00254">
    <property type="entry name" value="GGDEF"/>
    <property type="match status" value="1"/>
</dbReference>
<evidence type="ECO:0000256" key="4">
    <source>
        <dbReference type="ARBA" id="ARBA00022692"/>
    </source>
</evidence>
<dbReference type="InterPro" id="IPR033479">
    <property type="entry name" value="dCache_1"/>
</dbReference>
<name>A0A1U9K0B1_9BURK</name>
<protein>
    <recommendedName>
        <fullName evidence="2">diguanylate cyclase</fullName>
        <ecNumber evidence="2">2.7.7.65</ecNumber>
    </recommendedName>
</protein>
<dbReference type="Gene3D" id="3.30.70.270">
    <property type="match status" value="1"/>
</dbReference>
<evidence type="ECO:0000256" key="2">
    <source>
        <dbReference type="ARBA" id="ARBA00012528"/>
    </source>
</evidence>
<dbReference type="Proteomes" id="UP000189369">
    <property type="component" value="Chromosome"/>
</dbReference>
<evidence type="ECO:0000313" key="11">
    <source>
        <dbReference type="Proteomes" id="UP000189369"/>
    </source>
</evidence>
<dbReference type="GO" id="GO:0052621">
    <property type="term" value="F:diguanylate cyclase activity"/>
    <property type="evidence" value="ECO:0007669"/>
    <property type="project" value="UniProtKB-EC"/>
</dbReference>
<keyword evidence="6 8" id="KW-0472">Membrane</keyword>
<evidence type="ECO:0000256" key="5">
    <source>
        <dbReference type="ARBA" id="ARBA00022989"/>
    </source>
</evidence>
<dbReference type="GO" id="GO:1902201">
    <property type="term" value="P:negative regulation of bacterial-type flagellum-dependent cell motility"/>
    <property type="evidence" value="ECO:0007669"/>
    <property type="project" value="TreeGrafter"/>
</dbReference>
<reference evidence="10 11" key="1">
    <citation type="submission" date="2017-01" db="EMBL/GenBank/DDBJ databases">
        <title>Complete Genome Sequence of Paenalcaligenes hominis, Isolated from a paraplegic Patient with neurogenic bladder.</title>
        <authorList>
            <person name="Mukhopadhyay R."/>
            <person name="Joaquin J."/>
            <person name="Hogue R."/>
            <person name="Kilaru A."/>
            <person name="Jospin G."/>
            <person name="Mars K."/>
            <person name="Eisen J.A."/>
            <person name="Chaturvedi V."/>
        </authorList>
    </citation>
    <scope>NUCLEOTIDE SEQUENCE [LARGE SCALE GENOMIC DNA]</scope>
    <source>
        <strain evidence="10 11">15S00501</strain>
    </source>
</reference>
<evidence type="ECO:0000256" key="1">
    <source>
        <dbReference type="ARBA" id="ARBA00004651"/>
    </source>
</evidence>
<dbReference type="EC" id="2.7.7.65" evidence="2"/>
<feature type="domain" description="GGDEF" evidence="9">
    <location>
        <begin position="389"/>
        <end position="518"/>
    </location>
</feature>
<dbReference type="Gene3D" id="3.30.450.20">
    <property type="entry name" value="PAS domain"/>
    <property type="match status" value="2"/>
</dbReference>
<dbReference type="OrthoDB" id="9813903at2"/>
<dbReference type="GO" id="GO:0005886">
    <property type="term" value="C:plasma membrane"/>
    <property type="evidence" value="ECO:0007669"/>
    <property type="project" value="UniProtKB-SubCell"/>
</dbReference>
<dbReference type="PROSITE" id="PS50887">
    <property type="entry name" value="GGDEF"/>
    <property type="match status" value="1"/>
</dbReference>
<dbReference type="CDD" id="cd01949">
    <property type="entry name" value="GGDEF"/>
    <property type="match status" value="1"/>
</dbReference>
<feature type="transmembrane region" description="Helical" evidence="8">
    <location>
        <begin position="12"/>
        <end position="31"/>
    </location>
</feature>
<dbReference type="KEGG" id="phn:PAEH1_07685"/>
<dbReference type="SUPFAM" id="SSF103190">
    <property type="entry name" value="Sensory domain-like"/>
    <property type="match status" value="2"/>
</dbReference>
<evidence type="ECO:0000259" key="9">
    <source>
        <dbReference type="PROSITE" id="PS50887"/>
    </source>
</evidence>
<dbReference type="InterPro" id="IPR029151">
    <property type="entry name" value="Sensor-like_sf"/>
</dbReference>
<feature type="transmembrane region" description="Helical" evidence="8">
    <location>
        <begin position="284"/>
        <end position="305"/>
    </location>
</feature>